<dbReference type="PROSITE" id="PS50181">
    <property type="entry name" value="FBOX"/>
    <property type="match status" value="1"/>
</dbReference>
<dbReference type="EMBL" id="JAEFBK010000011">
    <property type="protein sequence ID" value="KAG7551687.1"/>
    <property type="molecule type" value="Genomic_DNA"/>
</dbReference>
<evidence type="ECO:0000313" key="3">
    <source>
        <dbReference type="EMBL" id="KAG7551687.1"/>
    </source>
</evidence>
<evidence type="ECO:0000313" key="4">
    <source>
        <dbReference type="Proteomes" id="UP000694240"/>
    </source>
</evidence>
<protein>
    <submittedName>
        <fullName evidence="3">FBD domain</fullName>
    </submittedName>
</protein>
<dbReference type="AlphaFoldDB" id="A0A8T1YYN9"/>
<keyword evidence="4" id="KW-1185">Reference proteome</keyword>
<dbReference type="PANTHER" id="PTHR31900:SF34">
    <property type="entry name" value="EMB|CAB62440.1-RELATED"/>
    <property type="match status" value="1"/>
</dbReference>
<dbReference type="InterPro" id="IPR001810">
    <property type="entry name" value="F-box_dom"/>
</dbReference>
<proteinExistence type="predicted"/>
<dbReference type="Pfam" id="PF00646">
    <property type="entry name" value="F-box"/>
    <property type="match status" value="1"/>
</dbReference>
<gene>
    <name evidence="3" type="ORF">ISN45_Aa06g023380</name>
</gene>
<feature type="domain" description="F-box" evidence="2">
    <location>
        <begin position="38"/>
        <end position="88"/>
    </location>
</feature>
<dbReference type="SMART" id="SM00579">
    <property type="entry name" value="FBD"/>
    <property type="match status" value="1"/>
</dbReference>
<feature type="signal peptide" evidence="1">
    <location>
        <begin position="1"/>
        <end position="18"/>
    </location>
</feature>
<evidence type="ECO:0000259" key="2">
    <source>
        <dbReference type="PROSITE" id="PS50181"/>
    </source>
</evidence>
<dbReference type="InterPro" id="IPR055411">
    <property type="entry name" value="LRR_FXL15/At3g58940/PEG3-like"/>
</dbReference>
<dbReference type="CDD" id="cd22160">
    <property type="entry name" value="F-box_AtFBL13-like"/>
    <property type="match status" value="1"/>
</dbReference>
<keyword evidence="1" id="KW-0732">Signal</keyword>
<sequence length="498" mass="57246">MLGRLLLIICSSMHVAYAISIRFEKQKAKRLGQRIGGEDKISALPDDLLVHILLFLPTKDVVSTMILSKRWRYIWTMVPRLGYGYQKINGDTHKVFTRGLFGRLLGRLFDKSEQQQWWLWRFIDKSLQLHKAPVLELLMIELGPSRGHVDVEKWIANAVDRRVRELGLKIAWSAGPASLSKSLYTCDTLVILYLSSKILIDVPSRVCLPSLKTIALYSVVYKDEDSLVRLLSNCPILKILWVKRHHQDNIRNFNITVPSLECLLYDNIDYFGVHNEGIGGSLVIDSPALKKIFYRDYSGDFCSIDNKTCFDKAGIDFISYPDDKFMRSISSVTNLELDLSVATATWCNVINFSQLMECNVTLLTELDWLESLMGLLQNSPILEVLFIDQTFTRLEEDFTLSWNEPSSVPGCFATHLKIFEWKGYIGRRKEKEAIKYIFANSKCLKRARISIKSTCKLKDREKMMKELESMSRVSTSSQLLFSTQLKFPSFLDEIDLND</sequence>
<dbReference type="Proteomes" id="UP000694240">
    <property type="component" value="Chromosome 11"/>
</dbReference>
<name>A0A8T1YYN9_9BRAS</name>
<dbReference type="InterPro" id="IPR006566">
    <property type="entry name" value="FBD"/>
</dbReference>
<feature type="chain" id="PRO_5035818670" evidence="1">
    <location>
        <begin position="19"/>
        <end position="498"/>
    </location>
</feature>
<dbReference type="InterPro" id="IPR053781">
    <property type="entry name" value="F-box_AtFBL13-like"/>
</dbReference>
<dbReference type="Pfam" id="PF24758">
    <property type="entry name" value="LRR_At5g56370"/>
    <property type="match status" value="1"/>
</dbReference>
<dbReference type="InterPro" id="IPR050232">
    <property type="entry name" value="FBL13/AtMIF1-like"/>
</dbReference>
<evidence type="ECO:0000256" key="1">
    <source>
        <dbReference type="SAM" id="SignalP"/>
    </source>
</evidence>
<dbReference type="SMART" id="SM00256">
    <property type="entry name" value="FBOX"/>
    <property type="match status" value="1"/>
</dbReference>
<dbReference type="PANTHER" id="PTHR31900">
    <property type="entry name" value="F-BOX/RNI SUPERFAMILY PROTEIN-RELATED"/>
    <property type="match status" value="1"/>
</dbReference>
<accession>A0A8T1YYN9</accession>
<organism evidence="3 4">
    <name type="scientific">Arabidopsis thaliana x Arabidopsis arenosa</name>
    <dbReference type="NCBI Taxonomy" id="1240361"/>
    <lineage>
        <taxon>Eukaryota</taxon>
        <taxon>Viridiplantae</taxon>
        <taxon>Streptophyta</taxon>
        <taxon>Embryophyta</taxon>
        <taxon>Tracheophyta</taxon>
        <taxon>Spermatophyta</taxon>
        <taxon>Magnoliopsida</taxon>
        <taxon>eudicotyledons</taxon>
        <taxon>Gunneridae</taxon>
        <taxon>Pentapetalae</taxon>
        <taxon>rosids</taxon>
        <taxon>malvids</taxon>
        <taxon>Brassicales</taxon>
        <taxon>Brassicaceae</taxon>
        <taxon>Camelineae</taxon>
        <taxon>Arabidopsis</taxon>
    </lineage>
</organism>
<dbReference type="Pfam" id="PF08387">
    <property type="entry name" value="FBD"/>
    <property type="match status" value="1"/>
</dbReference>
<comment type="caution">
    <text evidence="3">The sequence shown here is derived from an EMBL/GenBank/DDBJ whole genome shotgun (WGS) entry which is preliminary data.</text>
</comment>
<reference evidence="3 4" key="1">
    <citation type="submission" date="2020-12" db="EMBL/GenBank/DDBJ databases">
        <title>Concerted genomic and epigenomic changes stabilize Arabidopsis allopolyploids.</title>
        <authorList>
            <person name="Chen Z."/>
        </authorList>
    </citation>
    <scope>NUCLEOTIDE SEQUENCE [LARGE SCALE GENOMIC DNA]</scope>
    <source>
        <strain evidence="3">Allo738</strain>
        <tissue evidence="3">Leaf</tissue>
    </source>
</reference>